<reference evidence="2" key="1">
    <citation type="journal article" date="2021" name="Curr. Microbiol.">
        <title>Complete genome of nocamycin-producing strain Saccharothrix syringae NRRL B-16468 reveals the biosynthetic potential for secondary metabolites.</title>
        <authorList>
            <person name="Mo X."/>
            <person name="Yang S."/>
        </authorList>
    </citation>
    <scope>NUCLEOTIDE SEQUENCE [LARGE SCALE GENOMIC DNA]</scope>
    <source>
        <strain evidence="2">ATCC 51364 / DSM 43886 / JCM 6844 / KCTC 9398 / NBRC 14523 / NRRL B-16468 / INA 2240</strain>
    </source>
</reference>
<dbReference type="InterPro" id="IPR011990">
    <property type="entry name" value="TPR-like_helical_dom_sf"/>
</dbReference>
<name>A0A5Q0H2I8_SACSY</name>
<evidence type="ECO:0000313" key="1">
    <source>
        <dbReference type="EMBL" id="QFZ20428.1"/>
    </source>
</evidence>
<dbReference type="EMBL" id="CP034550">
    <property type="protein sequence ID" value="QFZ20428.1"/>
    <property type="molecule type" value="Genomic_DNA"/>
</dbReference>
<evidence type="ECO:0008006" key="3">
    <source>
        <dbReference type="Google" id="ProtNLM"/>
    </source>
</evidence>
<dbReference type="SUPFAM" id="SSF48452">
    <property type="entry name" value="TPR-like"/>
    <property type="match status" value="1"/>
</dbReference>
<dbReference type="AlphaFoldDB" id="A0A5Q0H2I8"/>
<sequence length="283" mass="29901">MSPAAEGPWDDVAVLAASLAQQWAATPAEVPAERMRRLRDLTEHLADRAPTSPEVAGLLHAACDFYARAGQHRLAHGMGLRALAVWRARADTAPSTATPIPATVAGYRDALHALARLHRAVGVLHEVADALEEFLELLQLLQVPDELLRAWALRELGAVMLEVGRPDAADHHLTRAAQLYRDLRGHRLRFSAAAAAEHAVCLVLLGWAQPDQAGRERHFTAARAAVSVAGPAARTGGPDPVAAMTATDPTAAAAMLAEFGTPAWPAPVITGTGRPDPLTAPGP</sequence>
<keyword evidence="2" id="KW-1185">Reference proteome</keyword>
<accession>A0A5Q0H2I8</accession>
<protein>
    <recommendedName>
        <fullName evidence="3">Tetratricopeptide repeat protein</fullName>
    </recommendedName>
</protein>
<dbReference type="OrthoDB" id="3630376at2"/>
<proteinExistence type="predicted"/>
<dbReference type="KEGG" id="ssyi:EKG83_26105"/>
<gene>
    <name evidence="1" type="ORF">EKG83_26105</name>
</gene>
<dbReference type="Proteomes" id="UP000325787">
    <property type="component" value="Chromosome"/>
</dbReference>
<organism evidence="1 2">
    <name type="scientific">Saccharothrix syringae</name>
    <name type="common">Nocardiopsis syringae</name>
    <dbReference type="NCBI Taxonomy" id="103733"/>
    <lineage>
        <taxon>Bacteria</taxon>
        <taxon>Bacillati</taxon>
        <taxon>Actinomycetota</taxon>
        <taxon>Actinomycetes</taxon>
        <taxon>Pseudonocardiales</taxon>
        <taxon>Pseudonocardiaceae</taxon>
        <taxon>Saccharothrix</taxon>
    </lineage>
</organism>
<dbReference type="RefSeq" id="WP_033434902.1">
    <property type="nucleotide sequence ID" value="NZ_CP034550.1"/>
</dbReference>
<evidence type="ECO:0000313" key="2">
    <source>
        <dbReference type="Proteomes" id="UP000325787"/>
    </source>
</evidence>
<dbReference type="Gene3D" id="1.25.40.10">
    <property type="entry name" value="Tetratricopeptide repeat domain"/>
    <property type="match status" value="1"/>
</dbReference>